<name>A0A498SIP6_ACAVI</name>
<evidence type="ECO:0000313" key="1">
    <source>
        <dbReference type="EMBL" id="VBB28977.1"/>
    </source>
</evidence>
<evidence type="ECO:0000313" key="2">
    <source>
        <dbReference type="Proteomes" id="UP000276991"/>
    </source>
</evidence>
<dbReference type="EMBL" id="UPTC01000509">
    <property type="protein sequence ID" value="VBB28977.1"/>
    <property type="molecule type" value="Genomic_DNA"/>
</dbReference>
<accession>A0A498SIP6</accession>
<dbReference type="AlphaFoldDB" id="A0A498SIP6"/>
<sequence length="161" mass="18383">MNSFQRIHVNRRKHLKHLPPIPVKPTVQRNATALKFDGSKSSRDTNLPTQLAAISIHSETAMLVKLDDKPMLSSRMHERSYPSSGILPIHPFYFMSIDEYNDMNQFYRKIECESPSLLSSDQGSHISGYDSIDENFADFTQSTTDTERQSASRKVYICVTL</sequence>
<protein>
    <submittedName>
        <fullName evidence="1">Uncharacterized protein</fullName>
    </submittedName>
</protein>
<keyword evidence="2" id="KW-1185">Reference proteome</keyword>
<organism evidence="1 2">
    <name type="scientific">Acanthocheilonema viteae</name>
    <name type="common">Filarial nematode worm</name>
    <name type="synonym">Dipetalonema viteae</name>
    <dbReference type="NCBI Taxonomy" id="6277"/>
    <lineage>
        <taxon>Eukaryota</taxon>
        <taxon>Metazoa</taxon>
        <taxon>Ecdysozoa</taxon>
        <taxon>Nematoda</taxon>
        <taxon>Chromadorea</taxon>
        <taxon>Rhabditida</taxon>
        <taxon>Spirurina</taxon>
        <taxon>Spiruromorpha</taxon>
        <taxon>Filarioidea</taxon>
        <taxon>Onchocercidae</taxon>
        <taxon>Acanthocheilonema</taxon>
    </lineage>
</organism>
<dbReference type="Proteomes" id="UP000276991">
    <property type="component" value="Unassembled WGS sequence"/>
</dbReference>
<gene>
    <name evidence="1" type="ORF">NAV_LOCUS3786</name>
</gene>
<reference evidence="1 2" key="1">
    <citation type="submission" date="2018-08" db="EMBL/GenBank/DDBJ databases">
        <authorList>
            <person name="Laetsch R D."/>
            <person name="Stevens L."/>
            <person name="Kumar S."/>
            <person name="Blaxter L. M."/>
        </authorList>
    </citation>
    <scope>NUCLEOTIDE SEQUENCE [LARGE SCALE GENOMIC DNA]</scope>
</reference>
<proteinExistence type="predicted"/>
<dbReference type="OrthoDB" id="10495204at2759"/>